<evidence type="ECO:0000259" key="9">
    <source>
        <dbReference type="PROSITE" id="PS50262"/>
    </source>
</evidence>
<keyword evidence="11" id="KW-1185">Reference proteome</keyword>
<evidence type="ECO:0000256" key="3">
    <source>
        <dbReference type="ARBA" id="ARBA00022989"/>
    </source>
</evidence>
<reference evidence="10" key="2">
    <citation type="submission" date="2025-08" db="UniProtKB">
        <authorList>
            <consortium name="Ensembl"/>
        </authorList>
    </citation>
    <scope>IDENTIFICATION</scope>
</reference>
<keyword evidence="5 8" id="KW-0472">Membrane</keyword>
<evidence type="ECO:0000256" key="8">
    <source>
        <dbReference type="SAM" id="Phobius"/>
    </source>
</evidence>
<dbReference type="Bgee" id="ENSLACG00000017501">
    <property type="expression patterns" value="Expressed in pelvic fin and 1 other cell type or tissue"/>
</dbReference>
<dbReference type="PROSITE" id="PS50262">
    <property type="entry name" value="G_PROTEIN_RECEP_F1_2"/>
    <property type="match status" value="1"/>
</dbReference>
<protein>
    <recommendedName>
        <fullName evidence="9">G-protein coupled receptors family 1 profile domain-containing protein</fullName>
    </recommendedName>
</protein>
<dbReference type="AlphaFoldDB" id="H3BDD7"/>
<dbReference type="PROSITE" id="PS00238">
    <property type="entry name" value="OPSIN"/>
    <property type="match status" value="1"/>
</dbReference>
<dbReference type="EMBL" id="AFYH01037622">
    <property type="status" value="NOT_ANNOTATED_CDS"/>
    <property type="molecule type" value="Genomic_DNA"/>
</dbReference>
<keyword evidence="7" id="KW-0807">Transducer</keyword>
<dbReference type="EMBL" id="AFYH01037624">
    <property type="status" value="NOT_ANNOTATED_CDS"/>
    <property type="molecule type" value="Genomic_DNA"/>
</dbReference>
<feature type="domain" description="G-protein coupled receptors family 1 profile" evidence="9">
    <location>
        <begin position="1"/>
        <end position="55"/>
    </location>
</feature>
<dbReference type="Proteomes" id="UP000008672">
    <property type="component" value="Unassembled WGS sequence"/>
</dbReference>
<keyword evidence="6" id="KW-0675">Receptor</keyword>
<evidence type="ECO:0000256" key="2">
    <source>
        <dbReference type="ARBA" id="ARBA00022692"/>
    </source>
</evidence>
<dbReference type="eggNOG" id="KOG3656">
    <property type="taxonomic scope" value="Eukaryota"/>
</dbReference>
<dbReference type="SUPFAM" id="SSF81321">
    <property type="entry name" value="Family A G protein-coupled receptor-like"/>
    <property type="match status" value="1"/>
</dbReference>
<reference evidence="10" key="3">
    <citation type="submission" date="2025-09" db="UniProtKB">
        <authorList>
            <consortium name="Ensembl"/>
        </authorList>
    </citation>
    <scope>IDENTIFICATION</scope>
</reference>
<keyword evidence="3 8" id="KW-1133">Transmembrane helix</keyword>
<organism evidence="10 11">
    <name type="scientific">Latimeria chalumnae</name>
    <name type="common">Coelacanth</name>
    <dbReference type="NCBI Taxonomy" id="7897"/>
    <lineage>
        <taxon>Eukaryota</taxon>
        <taxon>Metazoa</taxon>
        <taxon>Chordata</taxon>
        <taxon>Craniata</taxon>
        <taxon>Vertebrata</taxon>
        <taxon>Euteleostomi</taxon>
        <taxon>Coelacanthiformes</taxon>
        <taxon>Coelacanthidae</taxon>
        <taxon>Latimeria</taxon>
    </lineage>
</organism>
<dbReference type="GO" id="GO:0016020">
    <property type="term" value="C:membrane"/>
    <property type="evidence" value="ECO:0007669"/>
    <property type="project" value="UniProtKB-SubCell"/>
</dbReference>
<evidence type="ECO:0000256" key="4">
    <source>
        <dbReference type="ARBA" id="ARBA00023040"/>
    </source>
</evidence>
<dbReference type="STRING" id="7897.ENSLACP00000019908"/>
<evidence type="ECO:0000256" key="7">
    <source>
        <dbReference type="ARBA" id="ARBA00023224"/>
    </source>
</evidence>
<dbReference type="InterPro" id="IPR017452">
    <property type="entry name" value="GPCR_Rhodpsn_7TM"/>
</dbReference>
<dbReference type="GO" id="GO:0004930">
    <property type="term" value="F:G protein-coupled receptor activity"/>
    <property type="evidence" value="ECO:0007669"/>
    <property type="project" value="UniProtKB-KW"/>
</dbReference>
<evidence type="ECO:0000313" key="10">
    <source>
        <dbReference type="Ensembl" id="ENSLACP00000019908.1"/>
    </source>
</evidence>
<keyword evidence="4" id="KW-0297">G-protein coupled receptor</keyword>
<accession>H3BDD7</accession>
<proteinExistence type="predicted"/>
<keyword evidence="2 8" id="KW-0812">Transmembrane</keyword>
<evidence type="ECO:0000256" key="6">
    <source>
        <dbReference type="ARBA" id="ARBA00023170"/>
    </source>
</evidence>
<evidence type="ECO:0000313" key="11">
    <source>
        <dbReference type="Proteomes" id="UP000008672"/>
    </source>
</evidence>
<comment type="subcellular location">
    <subcellularLocation>
        <location evidence="1">Membrane</location>
        <topology evidence="1">Multi-pass membrane protein</topology>
    </subcellularLocation>
</comment>
<evidence type="ECO:0000256" key="1">
    <source>
        <dbReference type="ARBA" id="ARBA00004141"/>
    </source>
</evidence>
<dbReference type="HOGENOM" id="CLU_1414735_0_0_1"/>
<dbReference type="EMBL" id="AFYH01037623">
    <property type="status" value="NOT_ANNOTATED_CDS"/>
    <property type="molecule type" value="Genomic_DNA"/>
</dbReference>
<dbReference type="Ensembl" id="ENSLACT00000020046.1">
    <property type="protein sequence ID" value="ENSLACP00000019908.1"/>
    <property type="gene ID" value="ENSLACG00000017501.1"/>
</dbReference>
<dbReference type="InterPro" id="IPR027430">
    <property type="entry name" value="Retinal_BS"/>
</dbReference>
<dbReference type="PANTHER" id="PTHR24240">
    <property type="entry name" value="OPSIN"/>
    <property type="match status" value="1"/>
</dbReference>
<dbReference type="Gene3D" id="1.20.1070.10">
    <property type="entry name" value="Rhodopsin 7-helix transmembrane proteins"/>
    <property type="match status" value="1"/>
</dbReference>
<feature type="transmembrane region" description="Helical" evidence="8">
    <location>
        <begin position="37"/>
        <end position="58"/>
    </location>
</feature>
<evidence type="ECO:0000256" key="5">
    <source>
        <dbReference type="ARBA" id="ARBA00023136"/>
    </source>
</evidence>
<name>H3BDD7_LATCH</name>
<sequence>MLSIAVCLGFVAAWTPYAITAMWVVFAEYRKVPTMAFAVSAVFAKSSTIYNPIVYLLLKPNFRKFLTKDFVVLQRTCSRTCCDTKTDATLRTIRNKDISNSTKLSNEFIDYHGTCRNCTDTFECFSNYPKCCHPVQNMDSMSKINALILSDKKMQPTFKRTVRMLSETTRSGVDTTEVVMDSLPSNIKNDFM</sequence>
<reference evidence="11" key="1">
    <citation type="submission" date="2011-08" db="EMBL/GenBank/DDBJ databases">
        <title>The draft genome of Latimeria chalumnae.</title>
        <authorList>
            <person name="Di Palma F."/>
            <person name="Alfoldi J."/>
            <person name="Johnson J."/>
            <person name="Berlin A."/>
            <person name="Gnerre S."/>
            <person name="Jaffe D."/>
            <person name="MacCallum I."/>
            <person name="Young S."/>
            <person name="Walker B.J."/>
            <person name="Lander E."/>
            <person name="Lindblad-Toh K."/>
        </authorList>
    </citation>
    <scope>NUCLEOTIDE SEQUENCE [LARGE SCALE GENOMIC DNA]</scope>
    <source>
        <strain evidence="11">Wild caught</strain>
    </source>
</reference>
<dbReference type="InParanoid" id="H3BDD7"/>
<dbReference type="InterPro" id="IPR050125">
    <property type="entry name" value="GPCR_opsins"/>
</dbReference>